<protein>
    <submittedName>
        <fullName evidence="1">Dodecin domain-containing protein</fullName>
    </submittedName>
</protein>
<dbReference type="InterPro" id="IPR036694">
    <property type="entry name" value="Dodecin-like_sf"/>
</dbReference>
<proteinExistence type="predicted"/>
<sequence length="66" mass="7362">MSVLKVIEVMASSSKSWEDATSKAVEKASKSVKNIRSAWVQDQSVSVEKGKIKEYRVTLKLSFEVV</sequence>
<dbReference type="Pfam" id="PF07311">
    <property type="entry name" value="Dodecin"/>
    <property type="match status" value="1"/>
</dbReference>
<dbReference type="PANTHER" id="PTHR39324">
    <property type="entry name" value="CALCIUM DODECIN"/>
    <property type="match status" value="1"/>
</dbReference>
<evidence type="ECO:0000313" key="1">
    <source>
        <dbReference type="EMBL" id="MBK9716978.1"/>
    </source>
</evidence>
<dbReference type="Proteomes" id="UP000808349">
    <property type="component" value="Unassembled WGS sequence"/>
</dbReference>
<evidence type="ECO:0000313" key="2">
    <source>
        <dbReference type="Proteomes" id="UP000808349"/>
    </source>
</evidence>
<dbReference type="EMBL" id="JADKFW010000004">
    <property type="protein sequence ID" value="MBK9716978.1"/>
    <property type="molecule type" value="Genomic_DNA"/>
</dbReference>
<dbReference type="InterPro" id="IPR025543">
    <property type="entry name" value="Dodecin-like"/>
</dbReference>
<name>A0A9D7S863_9BACT</name>
<organism evidence="1 2">
    <name type="scientific">Candidatus Defluviibacterium haderslevense</name>
    <dbReference type="NCBI Taxonomy" id="2981993"/>
    <lineage>
        <taxon>Bacteria</taxon>
        <taxon>Pseudomonadati</taxon>
        <taxon>Bacteroidota</taxon>
        <taxon>Saprospiria</taxon>
        <taxon>Saprospirales</taxon>
        <taxon>Saprospiraceae</taxon>
        <taxon>Candidatus Defluviibacterium</taxon>
    </lineage>
</organism>
<comment type="caution">
    <text evidence="1">The sequence shown here is derived from an EMBL/GenBank/DDBJ whole genome shotgun (WGS) entry which is preliminary data.</text>
</comment>
<dbReference type="SUPFAM" id="SSF89807">
    <property type="entry name" value="Dodecin-like"/>
    <property type="match status" value="1"/>
</dbReference>
<dbReference type="InterPro" id="IPR009923">
    <property type="entry name" value="Dodecin"/>
</dbReference>
<dbReference type="AlphaFoldDB" id="A0A9D7S863"/>
<gene>
    <name evidence="1" type="ORF">IPO85_05605</name>
</gene>
<accession>A0A9D7S863</accession>
<reference evidence="1 2" key="1">
    <citation type="submission" date="2020-10" db="EMBL/GenBank/DDBJ databases">
        <title>Connecting structure to function with the recovery of over 1000 high-quality activated sludge metagenome-assembled genomes encoding full-length rRNA genes using long-read sequencing.</title>
        <authorList>
            <person name="Singleton C.M."/>
            <person name="Petriglieri F."/>
            <person name="Kristensen J.M."/>
            <person name="Kirkegaard R.H."/>
            <person name="Michaelsen T.Y."/>
            <person name="Andersen M.H."/>
            <person name="Karst S.M."/>
            <person name="Dueholm M.S."/>
            <person name="Nielsen P.H."/>
            <person name="Albertsen M."/>
        </authorList>
    </citation>
    <scope>NUCLEOTIDE SEQUENCE [LARGE SCALE GENOMIC DNA]</scope>
    <source>
        <strain evidence="1">Ribe_18-Q3-R11-54_BAT3C.373</strain>
    </source>
</reference>
<dbReference type="Gene3D" id="3.30.1660.10">
    <property type="entry name" value="Flavin-binding protein dodecin"/>
    <property type="match status" value="1"/>
</dbReference>
<dbReference type="PANTHER" id="PTHR39324:SF1">
    <property type="entry name" value="CALCIUM DODECIN"/>
    <property type="match status" value="1"/>
</dbReference>